<protein>
    <recommendedName>
        <fullName evidence="4">DUF3899 domain-containing protein</fullName>
    </recommendedName>
</protein>
<evidence type="ECO:0008006" key="4">
    <source>
        <dbReference type="Google" id="ProtNLM"/>
    </source>
</evidence>
<geneLocation type="plasmid" evidence="2 3">
    <name>pCFSAN126951_02</name>
</geneLocation>
<evidence type="ECO:0000256" key="1">
    <source>
        <dbReference type="SAM" id="Phobius"/>
    </source>
</evidence>
<accession>A0ABD7XIT4</accession>
<feature type="transmembrane region" description="Helical" evidence="1">
    <location>
        <begin position="62"/>
        <end position="79"/>
    </location>
</feature>
<gene>
    <name evidence="2" type="ORF">P0D81_16590</name>
</gene>
<keyword evidence="1" id="KW-1133">Transmembrane helix</keyword>
<dbReference type="Proteomes" id="UP001221642">
    <property type="component" value="Plasmid pCFSAN126951_02"/>
</dbReference>
<reference evidence="2 3" key="1">
    <citation type="submission" date="2023-02" db="EMBL/GenBank/DDBJ databases">
        <title>Results of the 2020 Genomic Proficiency Test for the network of European Union Reference Laboratory for Antimicrobial Resistance assessing whole genome sequencing capacities.</title>
        <authorList>
            <person name="Hoffmann M."/>
            <person name="Luo Y."/>
            <person name="Sorensen L.H."/>
            <person name="Pedersen S.K."/>
            <person name="Hendriksen R.S."/>
        </authorList>
    </citation>
    <scope>NUCLEOTIDE SEQUENCE [LARGE SCALE GENOMIC DNA]</scope>
    <source>
        <strain evidence="2 3">GENOMIC22-006</strain>
        <plasmid evidence="2 3">pCFSAN126951_02</plasmid>
    </source>
</reference>
<evidence type="ECO:0000313" key="3">
    <source>
        <dbReference type="Proteomes" id="UP001221642"/>
    </source>
</evidence>
<name>A0ABD7XIT4_ENTFL</name>
<sequence>MNFLVFLFYPCFLVALTKIFIFNNLKRKIPRTKSEKQLLAKKIRRFKEDNIPNYNKFLMRSLMSYLLFFFFLGTFYGSFTEETSFYVGKGVASYALLSLISITLVTLFGCLGLKKELTLWKTDTGKKFLKDNPKILITSDFQQNCMQYIYYVSLLLSIVNIFIFLFTDLF</sequence>
<dbReference type="AlphaFoldDB" id="A0ABD7XIT4"/>
<feature type="transmembrane region" description="Helical" evidence="1">
    <location>
        <begin position="148"/>
        <end position="167"/>
    </location>
</feature>
<feature type="transmembrane region" description="Helical" evidence="1">
    <location>
        <begin position="6"/>
        <end position="25"/>
    </location>
</feature>
<keyword evidence="1" id="KW-0812">Transmembrane</keyword>
<organism evidence="2 3">
    <name type="scientific">Enterococcus faecalis</name>
    <name type="common">Streptococcus faecalis</name>
    <dbReference type="NCBI Taxonomy" id="1351"/>
    <lineage>
        <taxon>Bacteria</taxon>
        <taxon>Bacillati</taxon>
        <taxon>Bacillota</taxon>
        <taxon>Bacilli</taxon>
        <taxon>Lactobacillales</taxon>
        <taxon>Enterococcaceae</taxon>
        <taxon>Enterococcus</taxon>
    </lineage>
</organism>
<feature type="transmembrane region" description="Helical" evidence="1">
    <location>
        <begin position="91"/>
        <end position="113"/>
    </location>
</feature>
<dbReference type="EMBL" id="CP119161">
    <property type="protein sequence ID" value="WEH24154.1"/>
    <property type="molecule type" value="Genomic_DNA"/>
</dbReference>
<keyword evidence="2" id="KW-0614">Plasmid</keyword>
<keyword evidence="1" id="KW-0472">Membrane</keyword>
<proteinExistence type="predicted"/>
<dbReference type="RefSeq" id="WP_010730144.1">
    <property type="nucleotide sequence ID" value="NZ_CP075607.1"/>
</dbReference>
<evidence type="ECO:0000313" key="2">
    <source>
        <dbReference type="EMBL" id="WEH24154.1"/>
    </source>
</evidence>